<dbReference type="AlphaFoldDB" id="A0A0L0WD19"/>
<accession>A0A0L0WD19</accession>
<dbReference type="EMBL" id="LGSS01000003">
    <property type="protein sequence ID" value="KNF09315.1"/>
    <property type="molecule type" value="Genomic_DNA"/>
</dbReference>
<dbReference type="OrthoDB" id="1954586at2"/>
<feature type="coiled-coil region" evidence="1">
    <location>
        <begin position="7"/>
        <end position="34"/>
    </location>
</feature>
<dbReference type="SUPFAM" id="SSF88659">
    <property type="entry name" value="Sigma3 and sigma4 domains of RNA polymerase sigma factors"/>
    <property type="match status" value="1"/>
</dbReference>
<proteinExistence type="predicted"/>
<comment type="caution">
    <text evidence="2">The sequence shown here is derived from an EMBL/GenBank/DDBJ whole genome shotgun (WGS) entry which is preliminary data.</text>
</comment>
<gene>
    <name evidence="2" type="ORF">CLPU_3c00930</name>
</gene>
<reference evidence="3" key="1">
    <citation type="submission" date="2015-07" db="EMBL/GenBank/DDBJ databases">
        <title>Draft genome sequence of the purine-degrading Gottschalkia purinilyticum DSM 1384 (formerly Clostridium purinilyticum).</title>
        <authorList>
            <person name="Poehlein A."/>
            <person name="Schiel-Bengelsdorf B."/>
            <person name="Bengelsdorf F.R."/>
            <person name="Daniel R."/>
            <person name="Duerre P."/>
        </authorList>
    </citation>
    <scope>NUCLEOTIDE SEQUENCE [LARGE SCALE GENOMIC DNA]</scope>
    <source>
        <strain evidence="3">DSM 1384</strain>
    </source>
</reference>
<dbReference type="RefSeq" id="WP_050354312.1">
    <property type="nucleotide sequence ID" value="NZ_LGSS01000003.1"/>
</dbReference>
<organism evidence="2 3">
    <name type="scientific">Gottschalkia purinilytica</name>
    <name type="common">Clostridium purinilyticum</name>
    <dbReference type="NCBI Taxonomy" id="1503"/>
    <lineage>
        <taxon>Bacteria</taxon>
        <taxon>Bacillati</taxon>
        <taxon>Bacillota</taxon>
        <taxon>Tissierellia</taxon>
        <taxon>Tissierellales</taxon>
        <taxon>Gottschalkiaceae</taxon>
        <taxon>Gottschalkia</taxon>
    </lineage>
</organism>
<sequence>MKLITSYRDLLSEIDIYNTRLENLERELYGVERIKHTHKIDLDRYVDRHTKIVNEMASIRAIIEDKEQSQKEILDKINKLEGLEYKIAYKRFIEGKTHNEIAKEVGYTEQYIRKIFCKRVNKESTHMQKTM</sequence>
<keyword evidence="1" id="KW-0175">Coiled coil</keyword>
<dbReference type="STRING" id="1503.CLPU_3c00930"/>
<name>A0A0L0WD19_GOTPU</name>
<evidence type="ECO:0000313" key="2">
    <source>
        <dbReference type="EMBL" id="KNF09315.1"/>
    </source>
</evidence>
<evidence type="ECO:0000256" key="1">
    <source>
        <dbReference type="SAM" id="Coils"/>
    </source>
</evidence>
<keyword evidence="3" id="KW-1185">Reference proteome</keyword>
<dbReference type="Proteomes" id="UP000037267">
    <property type="component" value="Unassembled WGS sequence"/>
</dbReference>
<protein>
    <submittedName>
        <fullName evidence="2">Uncharacterized protein</fullName>
    </submittedName>
</protein>
<dbReference type="InterPro" id="IPR013324">
    <property type="entry name" value="RNA_pol_sigma_r3/r4-like"/>
</dbReference>
<evidence type="ECO:0000313" key="3">
    <source>
        <dbReference type="Proteomes" id="UP000037267"/>
    </source>
</evidence>